<dbReference type="AlphaFoldDB" id="A0A378ZVY1"/>
<evidence type="ECO:0008006" key="3">
    <source>
        <dbReference type="Google" id="ProtNLM"/>
    </source>
</evidence>
<dbReference type="OrthoDB" id="67448at2"/>
<gene>
    <name evidence="1" type="ORF">NCTC13350_01625</name>
</gene>
<dbReference type="RefSeq" id="WP_147290409.1">
    <property type="nucleotide sequence ID" value="NZ_ML112588.1"/>
</dbReference>
<reference evidence="1 2" key="1">
    <citation type="submission" date="2018-06" db="EMBL/GenBank/DDBJ databases">
        <authorList>
            <consortium name="Pathogen Informatics"/>
            <person name="Doyle S."/>
        </authorList>
    </citation>
    <scope>NUCLEOTIDE SEQUENCE [LARGE SCALE GENOMIC DNA]</scope>
    <source>
        <strain evidence="1 2">NCTC13350</strain>
    </source>
</reference>
<accession>A0A378ZVY1</accession>
<dbReference type="Pfam" id="PF22945">
    <property type="entry name" value="LEM-3_GIY-YIG"/>
    <property type="match status" value="1"/>
</dbReference>
<dbReference type="CDD" id="cd10440">
    <property type="entry name" value="GIY-YIG_COG3680"/>
    <property type="match status" value="1"/>
</dbReference>
<protein>
    <recommendedName>
        <fullName evidence="3">GIY-YIG domain-containing protein</fullName>
    </recommendedName>
</protein>
<evidence type="ECO:0000313" key="1">
    <source>
        <dbReference type="EMBL" id="SUB00701.1"/>
    </source>
</evidence>
<proteinExistence type="predicted"/>
<dbReference type="Proteomes" id="UP000255000">
    <property type="component" value="Unassembled WGS sequence"/>
</dbReference>
<evidence type="ECO:0000313" key="2">
    <source>
        <dbReference type="Proteomes" id="UP000255000"/>
    </source>
</evidence>
<organism evidence="1 2">
    <name type="scientific">Pannonibacter phragmitetus</name>
    <dbReference type="NCBI Taxonomy" id="121719"/>
    <lineage>
        <taxon>Bacteria</taxon>
        <taxon>Pseudomonadati</taxon>
        <taxon>Pseudomonadota</taxon>
        <taxon>Alphaproteobacteria</taxon>
        <taxon>Hyphomicrobiales</taxon>
        <taxon>Stappiaceae</taxon>
        <taxon>Pannonibacter</taxon>
    </lineage>
</organism>
<dbReference type="EMBL" id="UGSK01000001">
    <property type="protein sequence ID" value="SUB00701.1"/>
    <property type="molecule type" value="Genomic_DNA"/>
</dbReference>
<name>A0A378ZVY1_9HYPH</name>
<sequence length="233" mass="26920">MKYFDSSIEEDIGFYVYALIDPMTGKPFYIGKGKGNRVFSHAAGAVLSDAVTEKIERIKSIMRRGSNVEHIIIRHGMSDSQSLLVESVLIDFLNFNDYQLTNVASGWNSSNFGIMTVEELQRRYMAPTLEYIDHDIVIININKSYREAKFSKSFYDVTRGNWKIADRRTKKIKFALSEYRGFIVEVFKVNSWEKVGDRWRFSGVVADDAVRSRFLNKRLQKKKGLANPIRFSL</sequence>